<protein>
    <submittedName>
        <fullName evidence="3">Protein TonB</fullName>
    </submittedName>
</protein>
<proteinExistence type="predicted"/>
<dbReference type="RefSeq" id="WP_354507304.1">
    <property type="nucleotide sequence ID" value="NZ_JBEPMO010000003.1"/>
</dbReference>
<evidence type="ECO:0000313" key="3">
    <source>
        <dbReference type="EMBL" id="MET3731235.1"/>
    </source>
</evidence>
<evidence type="ECO:0000256" key="2">
    <source>
        <dbReference type="SAM" id="Phobius"/>
    </source>
</evidence>
<dbReference type="Gene3D" id="3.30.1150.10">
    <property type="match status" value="1"/>
</dbReference>
<sequence>MSKHRQLSWDDYLFQNRHKAYGAYALRTGEGRNLLKSLLIGVSFIGILVLVFSFTNKKTAEEIPVITCEFGVDIDLTEIPEQPKREKPVLPTAPKVIPPTTTKEKLDSDIIPEPTNEPSNETPLNKNENIGKTEVEDGQEASEGSGVSQVGHTQDGTENGLGDKDGTNDVPEIPAQPEKIFQPRDVSKMAIFPGCEKATKSKESLQICMAQQLNKELGTQLDNFSTIAERYNIDKATTKLQFIVNHQGKIVQVKAIGGNNQHFSKEAQEAMKRIAERLIQRGKIIQPAEMNDGSKVNMSFTLPVQFMVQ</sequence>
<name>A0ABV2LRM4_9FLAO</name>
<gene>
    <name evidence="3" type="ORF">ABID46_000802</name>
</gene>
<evidence type="ECO:0000256" key="1">
    <source>
        <dbReference type="SAM" id="MobiDB-lite"/>
    </source>
</evidence>
<comment type="caution">
    <text evidence="3">The sequence shown here is derived from an EMBL/GenBank/DDBJ whole genome shotgun (WGS) entry which is preliminary data.</text>
</comment>
<organism evidence="3 4">
    <name type="scientific">Moheibacter stercoris</name>
    <dbReference type="NCBI Taxonomy" id="1628251"/>
    <lineage>
        <taxon>Bacteria</taxon>
        <taxon>Pseudomonadati</taxon>
        <taxon>Bacteroidota</taxon>
        <taxon>Flavobacteriia</taxon>
        <taxon>Flavobacteriales</taxon>
        <taxon>Weeksellaceae</taxon>
        <taxon>Moheibacter</taxon>
    </lineage>
</organism>
<feature type="compositionally biased region" description="Polar residues" evidence="1">
    <location>
        <begin position="145"/>
        <end position="157"/>
    </location>
</feature>
<dbReference type="Proteomes" id="UP001549146">
    <property type="component" value="Unassembled WGS sequence"/>
</dbReference>
<dbReference type="EMBL" id="JBEPMO010000003">
    <property type="protein sequence ID" value="MET3731235.1"/>
    <property type="molecule type" value="Genomic_DNA"/>
</dbReference>
<feature type="region of interest" description="Disordered" evidence="1">
    <location>
        <begin position="83"/>
        <end position="175"/>
    </location>
</feature>
<feature type="transmembrane region" description="Helical" evidence="2">
    <location>
        <begin position="34"/>
        <end position="54"/>
    </location>
</feature>
<reference evidence="3 4" key="1">
    <citation type="submission" date="2024-06" db="EMBL/GenBank/DDBJ databases">
        <title>Genomic Encyclopedia of Type Strains, Phase IV (KMG-IV): sequencing the most valuable type-strain genomes for metagenomic binning, comparative biology and taxonomic classification.</title>
        <authorList>
            <person name="Goeker M."/>
        </authorList>
    </citation>
    <scope>NUCLEOTIDE SEQUENCE [LARGE SCALE GENOMIC DNA]</scope>
    <source>
        <strain evidence="3 4">DSM 29388</strain>
    </source>
</reference>
<keyword evidence="2" id="KW-1133">Transmembrane helix</keyword>
<accession>A0ABV2LRM4</accession>
<feature type="compositionally biased region" description="Low complexity" evidence="1">
    <location>
        <begin position="112"/>
        <end position="123"/>
    </location>
</feature>
<keyword evidence="2" id="KW-0472">Membrane</keyword>
<evidence type="ECO:0000313" key="4">
    <source>
        <dbReference type="Proteomes" id="UP001549146"/>
    </source>
</evidence>
<keyword evidence="4" id="KW-1185">Reference proteome</keyword>
<keyword evidence="2" id="KW-0812">Transmembrane</keyword>